<proteinExistence type="predicted"/>
<accession>A0ABZ0WUL7</accession>
<name>A0ABZ0WUL7_9BURK</name>
<evidence type="ECO:0000313" key="1">
    <source>
        <dbReference type="EMBL" id="WQD81107.1"/>
    </source>
</evidence>
<evidence type="ECO:0008006" key="3">
    <source>
        <dbReference type="Google" id="ProtNLM"/>
    </source>
</evidence>
<protein>
    <recommendedName>
        <fullName evidence="3">Lipoprotein</fullName>
    </recommendedName>
</protein>
<dbReference type="Proteomes" id="UP001325479">
    <property type="component" value="Chromosome"/>
</dbReference>
<dbReference type="RefSeq" id="WP_114809235.1">
    <property type="nucleotide sequence ID" value="NZ_CP139965.1"/>
</dbReference>
<keyword evidence="2" id="KW-1185">Reference proteome</keyword>
<sequence length="120" mass="12858">MVGVATLLSGCISPSAGVAGGWGAPSLASLQEMCGTQAIDYGNDAQPVYSTLLDAYVASRHRRISKDEYCAFQTLIAQRYAALATSSDPKLRNQWVTFFNDQRANAVSWRAAVDPTLRAG</sequence>
<gene>
    <name evidence="1" type="ORF">U0042_21460</name>
</gene>
<organism evidence="1 2">
    <name type="scientific">Paraburkholderia kururiensis</name>
    <dbReference type="NCBI Taxonomy" id="984307"/>
    <lineage>
        <taxon>Bacteria</taxon>
        <taxon>Pseudomonadati</taxon>
        <taxon>Pseudomonadota</taxon>
        <taxon>Betaproteobacteria</taxon>
        <taxon>Burkholderiales</taxon>
        <taxon>Burkholderiaceae</taxon>
        <taxon>Paraburkholderia</taxon>
    </lineage>
</organism>
<evidence type="ECO:0000313" key="2">
    <source>
        <dbReference type="Proteomes" id="UP001325479"/>
    </source>
</evidence>
<reference evidence="1 2" key="1">
    <citation type="submission" date="2023-12" db="EMBL/GenBank/DDBJ databases">
        <title>Genome sequencing and assembly of bacterial species from a model synthetic community.</title>
        <authorList>
            <person name="Hogle S.L."/>
        </authorList>
    </citation>
    <scope>NUCLEOTIDE SEQUENCE [LARGE SCALE GENOMIC DNA]</scope>
    <source>
        <strain evidence="1 2">HAMBI 2494</strain>
    </source>
</reference>
<dbReference type="EMBL" id="CP139965">
    <property type="protein sequence ID" value="WQD81107.1"/>
    <property type="molecule type" value="Genomic_DNA"/>
</dbReference>